<evidence type="ECO:0000313" key="2">
    <source>
        <dbReference type="Proteomes" id="UP001056539"/>
    </source>
</evidence>
<proteinExistence type="predicted"/>
<organism evidence="1 2">
    <name type="scientific">Thermospira aquatica</name>
    <dbReference type="NCBI Taxonomy" id="2828656"/>
    <lineage>
        <taxon>Bacteria</taxon>
        <taxon>Pseudomonadati</taxon>
        <taxon>Spirochaetota</taxon>
        <taxon>Spirochaetia</taxon>
        <taxon>Brevinematales</taxon>
        <taxon>Thermospiraceae</taxon>
        <taxon>Thermospira</taxon>
    </lineage>
</organism>
<dbReference type="AlphaFoldDB" id="A0AAX3BE50"/>
<accession>A0AAX3BE50</accession>
<reference evidence="1" key="1">
    <citation type="submission" date="2021-04" db="EMBL/GenBank/DDBJ databases">
        <authorList>
            <person name="Postec A."/>
        </authorList>
    </citation>
    <scope>NUCLEOTIDE SEQUENCE</scope>
    <source>
        <strain evidence="1">F1F22</strain>
    </source>
</reference>
<dbReference type="RefSeq" id="WP_271435740.1">
    <property type="nucleotide sequence ID" value="NZ_CP073355.1"/>
</dbReference>
<gene>
    <name evidence="1" type="ORF">KDW03_02065</name>
</gene>
<dbReference type="Proteomes" id="UP001056539">
    <property type="component" value="Chromosome"/>
</dbReference>
<evidence type="ECO:0008006" key="3">
    <source>
        <dbReference type="Google" id="ProtNLM"/>
    </source>
</evidence>
<protein>
    <recommendedName>
        <fullName evidence="3">Peptidase C39-like domain-containing protein</fullName>
    </recommendedName>
</protein>
<reference evidence="1" key="2">
    <citation type="submission" date="2022-06" db="EMBL/GenBank/DDBJ databases">
        <title>Thermospira aquatica gen. nov., sp. nov.</title>
        <authorList>
            <person name="Ben Ali Gam Z."/>
            <person name="Labat M."/>
        </authorList>
    </citation>
    <scope>NUCLEOTIDE SEQUENCE</scope>
    <source>
        <strain evidence="1">F1F22</strain>
    </source>
</reference>
<sequence length="849" mass="93713">MEGIARTLGVPVQAIIEALKRSGHYKGKSDSEIAKSLKVGETLVLKNGKVMTEEEAKGVDWAGVGKTVGKFLILSTPQGQMTVGTIGLVRMGYELLKGNGKTQDLASKLVSTLLRDVVGKPYYKGGGQMGVNIFASGISSGTGALGGAVQGMISGMGGAVAGAGIQGLGNLAVSGLKVNDKGQVDWYMSTEELGTWALSSVANVGTAYLNMDLGIGKGIGGWTYNLMGGDKGGWFSTAAAFGMQKMTEGFISGGLMAFTKCYSISNGQWQWQWNAYDWDNLLKSTTMGLASGFVGGWVGGELGGRYTDGNLSFIDRISSEALTNNVSLFYEMKLNNFANTIGSIAGEAVHYAWGGNFRISLASDVGMAFTHDGQIVNNTSGGIGLVNLVDAIGSLNYVGFQYKNVHGGDEGLSRISYVNMGYLSGDDFGMKTSMDIINGKKSLLFDLEEEGHYGEAGEDTIHLNKKAITENTAEGLLFYTSTVVREGVLIDSGLVGKDRMTAYARELGATGIQKMVLDNLARNFGVDVYDGSSEYSKVANLIAYATETGDLSLFNWESGNDLWIKELGVDIRNQRNNVSREGRRRIGDGMCNLTALTIALVSMPNNKDLRKEVSINDPVWFFNEERQIEDELEERRREMSSYLKIKYGVDGRTWYSTLFELALASGSIEPPVDYKVYTNGCAQWWYKDGMEALHNWGGKNKGKSTVDDVKKFYLYLKNKIMKPGDQLIAGGRFNFVYEDNNMKKRLQHMVYIKEITENGLIIVDPYGGYIKYAMQNYGNFKYNNIEDNLYRRNDKINEFTREFTSYYFLPWDKVYEHEVGRRVFLLLRPNMDIADNFSRQLWKKWFFGK</sequence>
<keyword evidence="2" id="KW-1185">Reference proteome</keyword>
<evidence type="ECO:0000313" key="1">
    <source>
        <dbReference type="EMBL" id="URA10612.1"/>
    </source>
</evidence>
<name>A0AAX3BE50_9SPIR</name>
<dbReference type="KEGG" id="taqu:KDW03_02065"/>
<dbReference type="EMBL" id="CP073355">
    <property type="protein sequence ID" value="URA10612.1"/>
    <property type="molecule type" value="Genomic_DNA"/>
</dbReference>